<evidence type="ECO:0000313" key="2">
    <source>
        <dbReference type="Proteomes" id="UP000010077"/>
    </source>
</evidence>
<name>K7YHN6_9PROT</name>
<dbReference type="KEGG" id="thal:A1OE_911"/>
<reference evidence="1 2" key="1">
    <citation type="journal article" date="2012" name="Proc. Natl. Acad. Sci. U.S.A.">
        <title>Genome streamlining and chemical defense in a coral reef symbiosis.</title>
        <authorList>
            <person name="Kwan J.C."/>
            <person name="Donia M.S."/>
            <person name="Han A.W."/>
            <person name="Hirose E."/>
            <person name="Haygood M.G."/>
            <person name="Schmidt E.W."/>
        </authorList>
    </citation>
    <scope>NUCLEOTIDE SEQUENCE [LARGE SCALE GENOMIC DNA]</scope>
    <source>
        <strain evidence="1 2">L2</strain>
    </source>
</reference>
<organism evidence="1 2">
    <name type="scientific">Candidatus Endolissoclinum faulkneri L2</name>
    <dbReference type="NCBI Taxonomy" id="1193729"/>
    <lineage>
        <taxon>Bacteria</taxon>
        <taxon>Pseudomonadati</taxon>
        <taxon>Pseudomonadota</taxon>
        <taxon>Alphaproteobacteria</taxon>
        <taxon>Rhodospirillales</taxon>
        <taxon>Rhodospirillaceae</taxon>
        <taxon>Candidatus Endolissoclinum</taxon>
    </lineage>
</organism>
<gene>
    <name evidence="1" type="ORF">A1OE_911</name>
</gene>
<dbReference type="HOGENOM" id="CLU_3306453_0_0_5"/>
<sequence>MLLKAAFYANNLRIISIECCYIKHCLNEKQKIKFIANQN</sequence>
<evidence type="ECO:0000313" key="1">
    <source>
        <dbReference type="EMBL" id="AFX99095.1"/>
    </source>
</evidence>
<dbReference type="EMBL" id="CP003539">
    <property type="protein sequence ID" value="AFX99095.1"/>
    <property type="molecule type" value="Genomic_DNA"/>
</dbReference>
<keyword evidence="2" id="KW-1185">Reference proteome</keyword>
<dbReference type="AlphaFoldDB" id="K7YHN6"/>
<dbReference type="Proteomes" id="UP000010077">
    <property type="component" value="Chromosome"/>
</dbReference>
<accession>K7YHN6</accession>
<proteinExistence type="predicted"/>
<protein>
    <submittedName>
        <fullName evidence="1">Uncharacterized protein</fullName>
    </submittedName>
</protein>